<dbReference type="Gene3D" id="3.40.50.300">
    <property type="entry name" value="P-loop containing nucleotide triphosphate hydrolases"/>
    <property type="match status" value="1"/>
</dbReference>
<gene>
    <name evidence="6" type="ORF">ACFOHJ_04735</name>
</gene>
<evidence type="ECO:0000259" key="5">
    <source>
        <dbReference type="PROSITE" id="PS50893"/>
    </source>
</evidence>
<organism evidence="6 7">
    <name type="scientific">Aquamicrobium soli</name>
    <dbReference type="NCBI Taxonomy" id="1811518"/>
    <lineage>
        <taxon>Bacteria</taxon>
        <taxon>Pseudomonadati</taxon>
        <taxon>Pseudomonadota</taxon>
        <taxon>Alphaproteobacteria</taxon>
        <taxon>Hyphomicrobiales</taxon>
        <taxon>Phyllobacteriaceae</taxon>
        <taxon>Aquamicrobium</taxon>
    </lineage>
</organism>
<dbReference type="PANTHER" id="PTHR43776:SF7">
    <property type="entry name" value="D,D-DIPEPTIDE TRANSPORT ATP-BINDING PROTEIN DDPF-RELATED"/>
    <property type="match status" value="1"/>
</dbReference>
<dbReference type="PROSITE" id="PS50893">
    <property type="entry name" value="ABC_TRANSPORTER_2"/>
    <property type="match status" value="1"/>
</dbReference>
<evidence type="ECO:0000256" key="3">
    <source>
        <dbReference type="ARBA" id="ARBA00022741"/>
    </source>
</evidence>
<protein>
    <submittedName>
        <fullName evidence="6">ABC transporter ATP-binding protein</fullName>
    </submittedName>
</protein>
<dbReference type="InterPro" id="IPR027417">
    <property type="entry name" value="P-loop_NTPase"/>
</dbReference>
<keyword evidence="7" id="KW-1185">Reference proteome</keyword>
<feature type="domain" description="ABC transporter" evidence="5">
    <location>
        <begin position="19"/>
        <end position="258"/>
    </location>
</feature>
<dbReference type="PANTHER" id="PTHR43776">
    <property type="entry name" value="TRANSPORT ATP-BINDING PROTEIN"/>
    <property type="match status" value="1"/>
</dbReference>
<dbReference type="PROSITE" id="PS00211">
    <property type="entry name" value="ABC_TRANSPORTER_1"/>
    <property type="match status" value="1"/>
</dbReference>
<proteinExistence type="inferred from homology"/>
<keyword evidence="4 6" id="KW-0067">ATP-binding</keyword>
<evidence type="ECO:0000313" key="7">
    <source>
        <dbReference type="Proteomes" id="UP001595583"/>
    </source>
</evidence>
<dbReference type="CDD" id="cd03257">
    <property type="entry name" value="ABC_NikE_OppD_transporters"/>
    <property type="match status" value="1"/>
</dbReference>
<evidence type="ECO:0000256" key="1">
    <source>
        <dbReference type="ARBA" id="ARBA00005417"/>
    </source>
</evidence>
<dbReference type="InterPro" id="IPR050319">
    <property type="entry name" value="ABC_transp_ATP-bind"/>
</dbReference>
<reference evidence="7" key="1">
    <citation type="journal article" date="2019" name="Int. J. Syst. Evol. Microbiol.">
        <title>The Global Catalogue of Microorganisms (GCM) 10K type strain sequencing project: providing services to taxonomists for standard genome sequencing and annotation.</title>
        <authorList>
            <consortium name="The Broad Institute Genomics Platform"/>
            <consortium name="The Broad Institute Genome Sequencing Center for Infectious Disease"/>
            <person name="Wu L."/>
            <person name="Ma J."/>
        </authorList>
    </citation>
    <scope>NUCLEOTIDE SEQUENCE [LARGE SCALE GENOMIC DNA]</scope>
    <source>
        <strain evidence="7">KCTC 52165</strain>
    </source>
</reference>
<dbReference type="SUPFAM" id="SSF52540">
    <property type="entry name" value="P-loop containing nucleoside triphosphate hydrolases"/>
    <property type="match status" value="1"/>
</dbReference>
<dbReference type="Proteomes" id="UP001595583">
    <property type="component" value="Unassembled WGS sequence"/>
</dbReference>
<dbReference type="SMART" id="SM00382">
    <property type="entry name" value="AAA"/>
    <property type="match status" value="1"/>
</dbReference>
<dbReference type="InterPro" id="IPR003439">
    <property type="entry name" value="ABC_transporter-like_ATP-bd"/>
</dbReference>
<dbReference type="InterPro" id="IPR003593">
    <property type="entry name" value="AAA+_ATPase"/>
</dbReference>
<dbReference type="GO" id="GO:0005524">
    <property type="term" value="F:ATP binding"/>
    <property type="evidence" value="ECO:0007669"/>
    <property type="project" value="UniProtKB-KW"/>
</dbReference>
<keyword evidence="2" id="KW-0813">Transport</keyword>
<evidence type="ECO:0000256" key="4">
    <source>
        <dbReference type="ARBA" id="ARBA00022840"/>
    </source>
</evidence>
<evidence type="ECO:0000256" key="2">
    <source>
        <dbReference type="ARBA" id="ARBA00022448"/>
    </source>
</evidence>
<dbReference type="InterPro" id="IPR017871">
    <property type="entry name" value="ABC_transporter-like_CS"/>
</dbReference>
<evidence type="ECO:0000313" key="6">
    <source>
        <dbReference type="EMBL" id="MFC3205509.1"/>
    </source>
</evidence>
<comment type="similarity">
    <text evidence="1">Belongs to the ABC transporter superfamily.</text>
</comment>
<dbReference type="RefSeq" id="WP_378219036.1">
    <property type="nucleotide sequence ID" value="NZ_JBHRTK010000004.1"/>
</dbReference>
<sequence length="279" mass="30292">MMMSHPTPGQGASSAAELLQMKNVGKSFGALEVLRDIDLTLHKGEVLGIVGESGSGKSTLGRIAIGLDLPSRGEVLLNGRDVLKPDAREKPAEKWRMQMVFQDSLAALDPRYTIADSIREPWVAFPGRHPANPNAAIDDLIDAVGLKPEHKDRLPHQLSGGQRQRACIARAIAVEPDVIVLDEPTSSLDATVQAQILALLLRLRSERGISYILISHDIGVVRTLSDKIGVLHKGRMVDFGAAEDVLNNPGNEYTQHLMSAVLPPSFAVRELRRSFRGGL</sequence>
<keyword evidence="3" id="KW-0547">Nucleotide-binding</keyword>
<dbReference type="EMBL" id="JBHRTK010000004">
    <property type="protein sequence ID" value="MFC3205509.1"/>
    <property type="molecule type" value="Genomic_DNA"/>
</dbReference>
<dbReference type="Pfam" id="PF00005">
    <property type="entry name" value="ABC_tran"/>
    <property type="match status" value="1"/>
</dbReference>
<accession>A0ABV7K5G3</accession>
<name>A0ABV7K5G3_9HYPH</name>
<comment type="caution">
    <text evidence="6">The sequence shown here is derived from an EMBL/GenBank/DDBJ whole genome shotgun (WGS) entry which is preliminary data.</text>
</comment>